<comment type="caution">
    <text evidence="1">The sequence shown here is derived from an EMBL/GenBank/DDBJ whole genome shotgun (WGS) entry which is preliminary data.</text>
</comment>
<proteinExistence type="predicted"/>
<keyword evidence="2" id="KW-1185">Reference proteome</keyword>
<sequence length="73" mass="8460">MKSSRLVFVMVRSTRRQLKFLRTRLGRIIRDIRHKIDGHTVLEARFYVSIAEMVNGVRSRLVASKASARYSPA</sequence>
<evidence type="ECO:0000313" key="1">
    <source>
        <dbReference type="EMBL" id="MEY9470874.1"/>
    </source>
</evidence>
<reference evidence="1 2" key="1">
    <citation type="submission" date="2024-07" db="EMBL/GenBank/DDBJ databases">
        <title>Genomic Encyclopedia of Type Strains, Phase V (KMG-V): Genome sequencing to study the core and pangenomes of soil and plant-associated prokaryotes.</title>
        <authorList>
            <person name="Whitman W."/>
        </authorList>
    </citation>
    <scope>NUCLEOTIDE SEQUENCE [LARGE SCALE GENOMIC DNA]</scope>
    <source>
        <strain evidence="1 2">USDA 222</strain>
    </source>
</reference>
<name>A0ABV4GHT1_9BRAD</name>
<protein>
    <recommendedName>
        <fullName evidence="3">Transposase DDE domain-containing protein</fullName>
    </recommendedName>
</protein>
<dbReference type="Proteomes" id="UP001565474">
    <property type="component" value="Unassembled WGS sequence"/>
</dbReference>
<evidence type="ECO:0008006" key="3">
    <source>
        <dbReference type="Google" id="ProtNLM"/>
    </source>
</evidence>
<organism evidence="1 2">
    <name type="scientific">Bradyrhizobium yuanmingense</name>
    <dbReference type="NCBI Taxonomy" id="108015"/>
    <lineage>
        <taxon>Bacteria</taxon>
        <taxon>Pseudomonadati</taxon>
        <taxon>Pseudomonadota</taxon>
        <taxon>Alphaproteobacteria</taxon>
        <taxon>Hyphomicrobiales</taxon>
        <taxon>Nitrobacteraceae</taxon>
        <taxon>Bradyrhizobium</taxon>
    </lineage>
</organism>
<gene>
    <name evidence="1" type="ORF">ABH992_003273</name>
</gene>
<accession>A0ABV4GHT1</accession>
<evidence type="ECO:0000313" key="2">
    <source>
        <dbReference type="Proteomes" id="UP001565474"/>
    </source>
</evidence>
<dbReference type="EMBL" id="JBGBZN010000002">
    <property type="protein sequence ID" value="MEY9470874.1"/>
    <property type="molecule type" value="Genomic_DNA"/>
</dbReference>